<comment type="function">
    <text evidence="10">Catalyzes the reversible formation of acyl-phosphate (acyl-PO(4)) from acyl-[acyl-carrier-protein] (acyl-ACP). This enzyme utilizes acyl-ACP as fatty acyl donor, but not acyl-CoA.</text>
</comment>
<dbReference type="HAMAP" id="MF_00019">
    <property type="entry name" value="PlsX"/>
    <property type="match status" value="1"/>
</dbReference>
<organism evidence="12 13">
    <name type="scientific">Thermoclostridium stercorarium subsp. thermolacticum DSM 2910</name>
    <dbReference type="NCBI Taxonomy" id="1121336"/>
    <lineage>
        <taxon>Bacteria</taxon>
        <taxon>Bacillati</taxon>
        <taxon>Bacillota</taxon>
        <taxon>Clostridia</taxon>
        <taxon>Eubacteriales</taxon>
        <taxon>Oscillospiraceae</taxon>
        <taxon>Thermoclostridium</taxon>
    </lineage>
</organism>
<keyword evidence="4 10" id="KW-0808">Transferase</keyword>
<reference evidence="12 13" key="1">
    <citation type="submission" date="2016-02" db="EMBL/GenBank/DDBJ databases">
        <title>Comparison of Clostridium stercorarium subspecies using comparative genomics and transcriptomics.</title>
        <authorList>
            <person name="Schellenberg J."/>
            <person name="Thallinger G."/>
            <person name="Levin D.B."/>
            <person name="Zhang X."/>
            <person name="Alvare G."/>
            <person name="Fristensky B."/>
            <person name="Sparling R."/>
        </authorList>
    </citation>
    <scope>NUCLEOTIDE SEQUENCE [LARGE SCALE GENOMIC DNA]</scope>
    <source>
        <strain evidence="12 13">DSM 2910</strain>
    </source>
</reference>
<keyword evidence="12" id="KW-0012">Acyltransferase</keyword>
<evidence type="ECO:0000256" key="1">
    <source>
        <dbReference type="ARBA" id="ARBA00001232"/>
    </source>
</evidence>
<keyword evidence="2 10" id="KW-0963">Cytoplasm</keyword>
<dbReference type="GO" id="GO:0005737">
    <property type="term" value="C:cytoplasm"/>
    <property type="evidence" value="ECO:0007669"/>
    <property type="project" value="UniProtKB-SubCell"/>
</dbReference>
<evidence type="ECO:0000313" key="13">
    <source>
        <dbReference type="Proteomes" id="UP000092971"/>
    </source>
</evidence>
<dbReference type="OrthoDB" id="9806408at2"/>
<name>A0A1B1YE10_THEST</name>
<protein>
    <recommendedName>
        <fullName evidence="8 10">Phosphate acyltransferase</fullName>
        <ecNumber evidence="8 10">2.3.1.274</ecNumber>
    </recommendedName>
    <alternativeName>
        <fullName evidence="10">Acyl-ACP phosphotransacylase</fullName>
    </alternativeName>
    <alternativeName>
        <fullName evidence="10">Acyl-[acyl-carrier-protein]--phosphate acyltransferase</fullName>
    </alternativeName>
    <alternativeName>
        <fullName evidence="10">Phosphate-acyl-ACP acyltransferase</fullName>
    </alternativeName>
</protein>
<dbReference type="SUPFAM" id="SSF53659">
    <property type="entry name" value="Isocitrate/Isopropylmalate dehydrogenase-like"/>
    <property type="match status" value="1"/>
</dbReference>
<dbReference type="PIRSF" id="PIRSF002465">
    <property type="entry name" value="Phsphlp_syn_PlsX"/>
    <property type="match status" value="1"/>
</dbReference>
<comment type="catalytic activity">
    <reaction evidence="1 10">
        <text>a fatty acyl-[ACP] + phosphate = an acyl phosphate + holo-[ACP]</text>
        <dbReference type="Rhea" id="RHEA:42292"/>
        <dbReference type="Rhea" id="RHEA-COMP:9685"/>
        <dbReference type="Rhea" id="RHEA-COMP:14125"/>
        <dbReference type="ChEBI" id="CHEBI:43474"/>
        <dbReference type="ChEBI" id="CHEBI:59918"/>
        <dbReference type="ChEBI" id="CHEBI:64479"/>
        <dbReference type="ChEBI" id="CHEBI:138651"/>
        <dbReference type="EC" id="2.3.1.274"/>
    </reaction>
</comment>
<evidence type="ECO:0000256" key="7">
    <source>
        <dbReference type="ARBA" id="ARBA00023264"/>
    </source>
</evidence>
<dbReference type="PANTHER" id="PTHR30100">
    <property type="entry name" value="FATTY ACID/PHOSPHOLIPID SYNTHESIS PROTEIN PLSX"/>
    <property type="match status" value="1"/>
</dbReference>
<keyword evidence="7 10" id="KW-1208">Phospholipid metabolism</keyword>
<keyword evidence="3 10" id="KW-0444">Lipid biosynthesis</keyword>
<dbReference type="EMBL" id="CP014672">
    <property type="protein sequence ID" value="ANW99006.1"/>
    <property type="molecule type" value="Genomic_DNA"/>
</dbReference>
<evidence type="ECO:0000256" key="4">
    <source>
        <dbReference type="ARBA" id="ARBA00022679"/>
    </source>
</evidence>
<evidence type="ECO:0000256" key="3">
    <source>
        <dbReference type="ARBA" id="ARBA00022516"/>
    </source>
</evidence>
<evidence type="ECO:0000256" key="9">
    <source>
        <dbReference type="ARBA" id="ARBA00046608"/>
    </source>
</evidence>
<accession>A0A1B1YE10</accession>
<dbReference type="InterPro" id="IPR003664">
    <property type="entry name" value="FA_synthesis"/>
</dbReference>
<evidence type="ECO:0000256" key="8">
    <source>
        <dbReference type="ARBA" id="ARBA00024069"/>
    </source>
</evidence>
<feature type="transmembrane region" description="Helical" evidence="11">
    <location>
        <begin position="97"/>
        <end position="116"/>
    </location>
</feature>
<keyword evidence="11" id="KW-0472">Membrane</keyword>
<keyword evidence="5 10" id="KW-0443">Lipid metabolism</keyword>
<evidence type="ECO:0000256" key="5">
    <source>
        <dbReference type="ARBA" id="ARBA00023098"/>
    </source>
</evidence>
<dbReference type="EC" id="2.3.1.274" evidence="8 10"/>
<comment type="pathway">
    <text evidence="10">Lipid metabolism; phospholipid metabolism.</text>
</comment>
<keyword evidence="11" id="KW-1133">Transmembrane helix</keyword>
<dbReference type="UniPathway" id="UPA00085"/>
<comment type="subcellular location">
    <subcellularLocation>
        <location evidence="10">Cytoplasm</location>
    </subcellularLocation>
    <text evidence="10">Associated with the membrane possibly through PlsY.</text>
</comment>
<dbReference type="NCBIfam" id="TIGR00182">
    <property type="entry name" value="plsX"/>
    <property type="match status" value="1"/>
</dbReference>
<dbReference type="PANTHER" id="PTHR30100:SF1">
    <property type="entry name" value="PHOSPHATE ACYLTRANSFERASE"/>
    <property type="match status" value="1"/>
</dbReference>
<dbReference type="GO" id="GO:0008654">
    <property type="term" value="P:phospholipid biosynthetic process"/>
    <property type="evidence" value="ECO:0007669"/>
    <property type="project" value="UniProtKB-KW"/>
</dbReference>
<evidence type="ECO:0000256" key="10">
    <source>
        <dbReference type="HAMAP-Rule" id="MF_00019"/>
    </source>
</evidence>
<evidence type="ECO:0000256" key="11">
    <source>
        <dbReference type="SAM" id="Phobius"/>
    </source>
</evidence>
<dbReference type="Pfam" id="PF02504">
    <property type="entry name" value="FA_synthesis"/>
    <property type="match status" value="1"/>
</dbReference>
<dbReference type="RefSeq" id="WP_015359353.1">
    <property type="nucleotide sequence ID" value="NZ_CP014672.1"/>
</dbReference>
<sequence>MRIVVDAMGGDNAPKEIVKGCVEAIKAQDGFEIELLGDPRKIEECLENETFDRSRLFITETFDEITNSDKPTEAIKKKQNSSLIVGMKKIQSKAANVFISAGSTGVLLAGSLLIAGRIKGVVRPALAPVVPSIRGQTMIIDAGMNTQIKPINYLQFAIMGSEYMKYVYNIENPKVGLINVGTEENKGNEVVKSAYEILKKADINFVGNIEGRDIPEGKVDVVVCDGFVGNTMLKVMEGTGSYIIQQLKKMYSSSILGKISYMMIRHELKKLMKQLDPEEIGGTPILGVNGIIYKCHGNSKAKAIKNTILKACSSACMNFMERLTVTFSQMETGKV</sequence>
<dbReference type="GO" id="GO:0043811">
    <property type="term" value="F:phosphate:acyl-[acyl carrier protein] acyltransferase activity"/>
    <property type="evidence" value="ECO:0007669"/>
    <property type="project" value="UniProtKB-UniRule"/>
</dbReference>
<comment type="similarity">
    <text evidence="10">Belongs to the PlsX family.</text>
</comment>
<dbReference type="GO" id="GO:0006633">
    <property type="term" value="P:fatty acid biosynthetic process"/>
    <property type="evidence" value="ECO:0007669"/>
    <property type="project" value="UniProtKB-UniRule"/>
</dbReference>
<evidence type="ECO:0000256" key="2">
    <source>
        <dbReference type="ARBA" id="ARBA00022490"/>
    </source>
</evidence>
<keyword evidence="11" id="KW-0812">Transmembrane</keyword>
<dbReference type="InterPro" id="IPR012281">
    <property type="entry name" value="Phospholipid_synth_PlsX-like"/>
</dbReference>
<keyword evidence="6 10" id="KW-0594">Phospholipid biosynthesis</keyword>
<dbReference type="Proteomes" id="UP000092971">
    <property type="component" value="Chromosome"/>
</dbReference>
<evidence type="ECO:0000256" key="6">
    <source>
        <dbReference type="ARBA" id="ARBA00023209"/>
    </source>
</evidence>
<evidence type="ECO:0000313" key="12">
    <source>
        <dbReference type="EMBL" id="ANW99006.1"/>
    </source>
</evidence>
<dbReference type="AlphaFoldDB" id="A0A1B1YE10"/>
<comment type="subunit">
    <text evidence="9 10">Homodimer. Probably interacts with PlsY.</text>
</comment>
<gene>
    <name evidence="10" type="primary">plsX</name>
    <name evidence="12" type="ORF">CSTERTH_08195</name>
</gene>
<proteinExistence type="inferred from homology"/>
<dbReference type="Gene3D" id="3.40.718.10">
    <property type="entry name" value="Isopropylmalate Dehydrogenase"/>
    <property type="match status" value="1"/>
</dbReference>